<evidence type="ECO:0000256" key="11">
    <source>
        <dbReference type="PIRSR" id="PIRSR000350-4"/>
    </source>
</evidence>
<feature type="domain" description="Pyridine nucleotide-disulphide oxidoreductase dimerisation" evidence="13">
    <location>
        <begin position="407"/>
        <end position="516"/>
    </location>
</feature>
<name>A0A7J8P831_GOSRA</name>
<comment type="caution">
    <text evidence="15">The sequence shown here is derived from an EMBL/GenBank/DDBJ whole genome shotgun (WGS) entry which is preliminary data.</text>
</comment>
<dbReference type="PRINTS" id="PR00411">
    <property type="entry name" value="PNDRDTASEI"/>
</dbReference>
<dbReference type="GO" id="GO:0045252">
    <property type="term" value="C:oxoglutarate dehydrogenase complex"/>
    <property type="evidence" value="ECO:0007669"/>
    <property type="project" value="TreeGrafter"/>
</dbReference>
<evidence type="ECO:0000256" key="8">
    <source>
        <dbReference type="ARBA" id="ARBA00023284"/>
    </source>
</evidence>
<dbReference type="PIRSF" id="PIRSF000350">
    <property type="entry name" value="Mercury_reductase_MerA"/>
    <property type="match status" value="1"/>
</dbReference>
<keyword evidence="6 10" id="KW-0520">NAD</keyword>
<feature type="binding site" evidence="10">
    <location>
        <position position="332"/>
    </location>
    <ligand>
        <name>NAD(+)</name>
        <dbReference type="ChEBI" id="CHEBI:57540"/>
    </ligand>
</feature>
<feature type="binding site" evidence="10">
    <location>
        <begin position="203"/>
        <end position="205"/>
    </location>
    <ligand>
        <name>FAD</name>
        <dbReference type="ChEBI" id="CHEBI:57692"/>
    </ligand>
</feature>
<dbReference type="GO" id="GO:0045333">
    <property type="term" value="P:cellular respiration"/>
    <property type="evidence" value="ECO:0007669"/>
    <property type="project" value="UniProtKB-ARBA"/>
</dbReference>
<dbReference type="SUPFAM" id="SSF51905">
    <property type="entry name" value="FAD/NAD(P)-binding domain"/>
    <property type="match status" value="1"/>
</dbReference>
<dbReference type="Pfam" id="PF07992">
    <property type="entry name" value="Pyr_redox_2"/>
    <property type="match status" value="1"/>
</dbReference>
<dbReference type="InterPro" id="IPR006258">
    <property type="entry name" value="Lipoamide_DH"/>
</dbReference>
<dbReference type="InterPro" id="IPR004099">
    <property type="entry name" value="Pyr_nucl-diS_OxRdtase_dimer"/>
</dbReference>
<keyword evidence="4 10" id="KW-0274">FAD</keyword>
<evidence type="ECO:0000313" key="15">
    <source>
        <dbReference type="EMBL" id="MBA0585427.1"/>
    </source>
</evidence>
<evidence type="ECO:0000256" key="10">
    <source>
        <dbReference type="PIRSR" id="PIRSR000350-3"/>
    </source>
</evidence>
<dbReference type="FunFam" id="3.50.50.60:FF:000025">
    <property type="entry name" value="Dihydrolipoyl dehydrogenase"/>
    <property type="match status" value="1"/>
</dbReference>
<dbReference type="GO" id="GO:0006103">
    <property type="term" value="P:2-oxoglutarate metabolic process"/>
    <property type="evidence" value="ECO:0007669"/>
    <property type="project" value="TreeGrafter"/>
</dbReference>
<dbReference type="GO" id="GO:0045254">
    <property type="term" value="C:pyruvate dehydrogenase complex"/>
    <property type="evidence" value="ECO:0007669"/>
    <property type="project" value="UniProtKB-ARBA"/>
</dbReference>
<protein>
    <recommendedName>
        <fullName evidence="2 12">Dihydrolipoyl dehydrogenase</fullName>
        <ecNumber evidence="2 12">1.8.1.4</ecNumber>
    </recommendedName>
</protein>
<feature type="binding site" evidence="10">
    <location>
        <position position="373"/>
    </location>
    <ligand>
        <name>FAD</name>
        <dbReference type="ChEBI" id="CHEBI:57692"/>
    </ligand>
</feature>
<accession>A0A7J8P831</accession>
<dbReference type="GO" id="GO:0004148">
    <property type="term" value="F:dihydrolipoyl dehydrogenase (NADH) activity"/>
    <property type="evidence" value="ECO:0007669"/>
    <property type="project" value="UniProtKB-EC"/>
</dbReference>
<evidence type="ECO:0000256" key="12">
    <source>
        <dbReference type="RuleBase" id="RU003692"/>
    </source>
</evidence>
<proteinExistence type="inferred from homology"/>
<evidence type="ECO:0000256" key="3">
    <source>
        <dbReference type="ARBA" id="ARBA00022630"/>
    </source>
</evidence>
<dbReference type="PANTHER" id="PTHR22912">
    <property type="entry name" value="DISULFIDE OXIDOREDUCTASE"/>
    <property type="match status" value="1"/>
</dbReference>
<dbReference type="InterPro" id="IPR023753">
    <property type="entry name" value="FAD/NAD-binding_dom"/>
</dbReference>
<keyword evidence="8 12" id="KW-0676">Redox-active center</keyword>
<evidence type="ECO:0000256" key="5">
    <source>
        <dbReference type="ARBA" id="ARBA00023002"/>
    </source>
</evidence>
<evidence type="ECO:0000256" key="9">
    <source>
        <dbReference type="PIRSR" id="PIRSR000350-2"/>
    </source>
</evidence>
<feature type="binding site" evidence="10">
    <location>
        <position position="174"/>
    </location>
    <ligand>
        <name>FAD</name>
        <dbReference type="ChEBI" id="CHEBI:57692"/>
    </ligand>
</feature>
<feature type="binding site" evidence="10">
    <location>
        <begin position="379"/>
        <end position="382"/>
    </location>
    <ligand>
        <name>FAD</name>
        <dbReference type="ChEBI" id="CHEBI:57692"/>
    </ligand>
</feature>
<evidence type="ECO:0000259" key="13">
    <source>
        <dbReference type="Pfam" id="PF02852"/>
    </source>
</evidence>
<comment type="similarity">
    <text evidence="1 12">Belongs to the class-I pyridine nucleotide-disulfide oxidoreductase family.</text>
</comment>
<reference evidence="15 16" key="1">
    <citation type="journal article" date="2019" name="Genome Biol. Evol.">
        <title>Insights into the evolution of the New World diploid cottons (Gossypium, subgenus Houzingenia) based on genome sequencing.</title>
        <authorList>
            <person name="Grover C.E."/>
            <person name="Arick M.A. 2nd"/>
            <person name="Thrash A."/>
            <person name="Conover J.L."/>
            <person name="Sanders W.S."/>
            <person name="Peterson D.G."/>
            <person name="Frelichowski J.E."/>
            <person name="Scheffler J.A."/>
            <person name="Scheffler B.E."/>
            <person name="Wendel J.F."/>
        </authorList>
    </citation>
    <scope>NUCLEOTIDE SEQUENCE [LARGE SCALE GENOMIC DNA]</scope>
    <source>
        <strain evidence="15">8</strain>
        <tissue evidence="15">Leaf</tissue>
    </source>
</reference>
<evidence type="ECO:0000256" key="1">
    <source>
        <dbReference type="ARBA" id="ARBA00007532"/>
    </source>
</evidence>
<evidence type="ECO:0000313" key="16">
    <source>
        <dbReference type="Proteomes" id="UP000593578"/>
    </source>
</evidence>
<comment type="catalytic activity">
    <reaction evidence="12">
        <text>N(6)-[(R)-dihydrolipoyl]-L-lysyl-[protein] + NAD(+) = N(6)-[(R)-lipoyl]-L-lysyl-[protein] + NADH + H(+)</text>
        <dbReference type="Rhea" id="RHEA:15045"/>
        <dbReference type="Rhea" id="RHEA-COMP:10474"/>
        <dbReference type="Rhea" id="RHEA-COMP:10475"/>
        <dbReference type="ChEBI" id="CHEBI:15378"/>
        <dbReference type="ChEBI" id="CHEBI:57540"/>
        <dbReference type="ChEBI" id="CHEBI:57945"/>
        <dbReference type="ChEBI" id="CHEBI:83099"/>
        <dbReference type="ChEBI" id="CHEBI:83100"/>
        <dbReference type="EC" id="1.8.1.4"/>
    </reaction>
</comment>
<evidence type="ECO:0000256" key="6">
    <source>
        <dbReference type="ARBA" id="ARBA00023027"/>
    </source>
</evidence>
<sequence>MALASLVRRKAYLLSRNLSNSPADALKYSFSLSNFSRGFASGSEENDVVVIGGGPGGYVAAIKAAQLGLKTTCIEKRGTLGGTCLNVGCIPSKVVIGHGLYGEMYIKLILALLHSSHMYHEATHSFAGHGVKFSSVEIDLPAMMAQKDKAVSNLTRGIEGLFKKNKVNYVKGYGKFISPSEVSVDTIEGVSTVVKGKNIIIATGSDVKSLPGITIDEKRIVSSTGALALQEVPKKLIVIGAGYIGLEMGSVWGRLGSEVTVVEFAPDIVPSMDAEIRKQFQRSLEKQKMKFMLKTKVVGVDTSGNGVKLTVEPAAGGDQTTLEADVVLVSAGRSPFTAGLGLDKIGVETDKIGRILVNDRFATNVAGVYAIGDVIPGPMLAHKAEEDGVACVEFIAGKHGHVDYDKVPGVVYTHPEVASVGKTEEQVKALGVDYRVGKFPFLANSRAKAIDDAEGIVKILADKETDKILGVHIMAPNAGELIHEAVLAINYDASSEDIARVCHAHPTMSEALKEAAMATYDKPIHI</sequence>
<dbReference type="InterPro" id="IPR016156">
    <property type="entry name" value="FAD/NAD-linked_Rdtase_dimer_sf"/>
</dbReference>
<dbReference type="InterPro" id="IPR001100">
    <property type="entry name" value="Pyr_nuc-diS_OxRdtase"/>
</dbReference>
<dbReference type="Pfam" id="PF02852">
    <property type="entry name" value="Pyr_redox_dim"/>
    <property type="match status" value="1"/>
</dbReference>
<keyword evidence="5 12" id="KW-0560">Oxidoreductase</keyword>
<feature type="active site" description="Proton acceptor" evidence="9">
    <location>
        <position position="505"/>
    </location>
</feature>
<keyword evidence="10" id="KW-0547">Nucleotide-binding</keyword>
<dbReference type="Gene3D" id="3.30.390.30">
    <property type="match status" value="1"/>
</dbReference>
<dbReference type="EC" id="1.8.1.4" evidence="2 12"/>
<dbReference type="PRINTS" id="PR00368">
    <property type="entry name" value="FADPNR"/>
</dbReference>
<gene>
    <name evidence="15" type="ORF">Gorai_016204</name>
</gene>
<keyword evidence="3 12" id="KW-0285">Flavoprotein</keyword>
<feature type="disulfide bond" description="Redox-active" evidence="11">
    <location>
        <begin position="84"/>
        <end position="89"/>
    </location>
</feature>
<feature type="binding site" evidence="10">
    <location>
        <position position="93"/>
    </location>
    <ligand>
        <name>FAD</name>
        <dbReference type="ChEBI" id="CHEBI:57692"/>
    </ligand>
</feature>
<evidence type="ECO:0000256" key="4">
    <source>
        <dbReference type="ARBA" id="ARBA00022827"/>
    </source>
</evidence>
<dbReference type="Gene3D" id="3.50.50.60">
    <property type="entry name" value="FAD/NAD(P)-binding domain"/>
    <property type="match status" value="2"/>
</dbReference>
<dbReference type="GO" id="GO:0050660">
    <property type="term" value="F:flavin adenine dinucleotide binding"/>
    <property type="evidence" value="ECO:0007669"/>
    <property type="project" value="InterPro"/>
</dbReference>
<feature type="binding site" evidence="10">
    <location>
        <begin position="240"/>
        <end position="247"/>
    </location>
    <ligand>
        <name>NAD(+)</name>
        <dbReference type="ChEBI" id="CHEBI:57540"/>
    </ligand>
</feature>
<evidence type="ECO:0000256" key="2">
    <source>
        <dbReference type="ARBA" id="ARBA00012608"/>
    </source>
</evidence>
<feature type="domain" description="FAD/NAD(P)-binding" evidence="14">
    <location>
        <begin position="47"/>
        <end position="388"/>
    </location>
</feature>
<evidence type="ECO:0000256" key="7">
    <source>
        <dbReference type="ARBA" id="ARBA00023157"/>
    </source>
</evidence>
<dbReference type="GO" id="GO:0005739">
    <property type="term" value="C:mitochondrion"/>
    <property type="evidence" value="ECO:0007669"/>
    <property type="project" value="TreeGrafter"/>
</dbReference>
<dbReference type="AlphaFoldDB" id="A0A7J8P831"/>
<organism evidence="15 16">
    <name type="scientific">Gossypium raimondii</name>
    <name type="common">Peruvian cotton</name>
    <name type="synonym">Gossypium klotzschianum subsp. raimondii</name>
    <dbReference type="NCBI Taxonomy" id="29730"/>
    <lineage>
        <taxon>Eukaryota</taxon>
        <taxon>Viridiplantae</taxon>
        <taxon>Streptophyta</taxon>
        <taxon>Embryophyta</taxon>
        <taxon>Tracheophyta</taxon>
        <taxon>Spermatophyta</taxon>
        <taxon>Magnoliopsida</taxon>
        <taxon>eudicotyledons</taxon>
        <taxon>Gunneridae</taxon>
        <taxon>Pentapetalae</taxon>
        <taxon>rosids</taxon>
        <taxon>malvids</taxon>
        <taxon>Malvales</taxon>
        <taxon>Malvaceae</taxon>
        <taxon>Malvoideae</taxon>
        <taxon>Gossypium</taxon>
    </lineage>
</organism>
<keyword evidence="7" id="KW-1015">Disulfide bond</keyword>
<evidence type="ECO:0000259" key="14">
    <source>
        <dbReference type="Pfam" id="PF07992"/>
    </source>
</evidence>
<dbReference type="NCBIfam" id="TIGR01350">
    <property type="entry name" value="lipoamide_DH"/>
    <property type="match status" value="1"/>
</dbReference>
<dbReference type="InterPro" id="IPR012999">
    <property type="entry name" value="Pyr_OxRdtase_I_AS"/>
</dbReference>
<dbReference type="PANTHER" id="PTHR22912:SF223">
    <property type="entry name" value="DIHYDROLIPOYL DEHYDROGENASE 1, MITOCHONDRIAL"/>
    <property type="match status" value="1"/>
</dbReference>
<dbReference type="PROSITE" id="PS00076">
    <property type="entry name" value="PYRIDINE_REDOX_1"/>
    <property type="match status" value="1"/>
</dbReference>
<dbReference type="EMBL" id="JABEZZ010000005">
    <property type="protein sequence ID" value="MBA0585427.1"/>
    <property type="molecule type" value="Genomic_DNA"/>
</dbReference>
<dbReference type="Proteomes" id="UP000593578">
    <property type="component" value="Unassembled WGS sequence"/>
</dbReference>
<comment type="miscellaneous">
    <text evidence="12">The active site is a redox-active disulfide bond.</text>
</comment>
<dbReference type="SUPFAM" id="SSF55424">
    <property type="entry name" value="FAD/NAD-linked reductases, dimerisation (C-terminal) domain"/>
    <property type="match status" value="1"/>
</dbReference>
<dbReference type="InterPro" id="IPR050151">
    <property type="entry name" value="Class-I_Pyr_Nuc-Dis_Oxidored"/>
</dbReference>
<dbReference type="FunFam" id="3.30.390.30:FF:000001">
    <property type="entry name" value="Dihydrolipoyl dehydrogenase"/>
    <property type="match status" value="1"/>
</dbReference>
<feature type="binding site" evidence="10">
    <location>
        <position position="263"/>
    </location>
    <ligand>
        <name>NAD(+)</name>
        <dbReference type="ChEBI" id="CHEBI:57540"/>
    </ligand>
</feature>
<dbReference type="InterPro" id="IPR036188">
    <property type="entry name" value="FAD/NAD-bd_sf"/>
</dbReference>
<comment type="cofactor">
    <cofactor evidence="10 12">
        <name>FAD</name>
        <dbReference type="ChEBI" id="CHEBI:57692"/>
    </cofactor>
    <text evidence="10 12">Binds 1 FAD per subunit.</text>
</comment>